<evidence type="ECO:0000256" key="1">
    <source>
        <dbReference type="SAM" id="MobiDB-lite"/>
    </source>
</evidence>
<proteinExistence type="predicted"/>
<evidence type="ECO:0000256" key="2">
    <source>
        <dbReference type="SAM" id="Phobius"/>
    </source>
</evidence>
<keyword evidence="2" id="KW-0812">Transmembrane</keyword>
<evidence type="ECO:0000313" key="3">
    <source>
        <dbReference type="EMBL" id="KAF0724149.1"/>
    </source>
</evidence>
<organism evidence="3 4">
    <name type="scientific">Aphanomyces euteiches</name>
    <dbReference type="NCBI Taxonomy" id="100861"/>
    <lineage>
        <taxon>Eukaryota</taxon>
        <taxon>Sar</taxon>
        <taxon>Stramenopiles</taxon>
        <taxon>Oomycota</taxon>
        <taxon>Saprolegniomycetes</taxon>
        <taxon>Saprolegniales</taxon>
        <taxon>Verrucalvaceae</taxon>
        <taxon>Aphanomyces</taxon>
    </lineage>
</organism>
<sequence>MPSTQLSSSNTRTKPGTQMSSSTSTTLFHSVKAFRSSLLYRSSNNRAKAAGRILVNLATINSIITVVTLVMVLAAFGVFYRHIVDNDLSHDVQQPFGQNCRLDANGFSRGTCQLVEIATTTESAWKTIGQQLALTWRAPLYVSTCAKTKSDQSGQVALVFLAGSHGFPQCQPSNGPQEIAGMAMLETTVRDEFQDGVYMLAVFDDKTMSGSENHVNSDDSTELLIANINRTLIATNGSGTIDSIGINAVQFSVSFGHRYKIVSYSSPVVLDITARIQQNRWNVGQTSKRAIMLT</sequence>
<comment type="caution">
    <text evidence="3">The sequence shown here is derived from an EMBL/GenBank/DDBJ whole genome shotgun (WGS) entry which is preliminary data.</text>
</comment>
<dbReference type="AlphaFoldDB" id="A0A6G0WCT0"/>
<name>A0A6G0WCT0_9STRA</name>
<dbReference type="EMBL" id="VJMJ01000280">
    <property type="protein sequence ID" value="KAF0724149.1"/>
    <property type="molecule type" value="Genomic_DNA"/>
</dbReference>
<keyword evidence="4" id="KW-1185">Reference proteome</keyword>
<accession>A0A6G0WCT0</accession>
<evidence type="ECO:0000313" key="4">
    <source>
        <dbReference type="Proteomes" id="UP000481153"/>
    </source>
</evidence>
<dbReference type="Proteomes" id="UP000481153">
    <property type="component" value="Unassembled WGS sequence"/>
</dbReference>
<gene>
    <name evidence="3" type="ORF">Ae201684_017118</name>
</gene>
<keyword evidence="2" id="KW-1133">Transmembrane helix</keyword>
<reference evidence="3 4" key="1">
    <citation type="submission" date="2019-07" db="EMBL/GenBank/DDBJ databases">
        <title>Genomics analysis of Aphanomyces spp. identifies a new class of oomycete effector associated with host adaptation.</title>
        <authorList>
            <person name="Gaulin E."/>
        </authorList>
    </citation>
    <scope>NUCLEOTIDE SEQUENCE [LARGE SCALE GENOMIC DNA]</scope>
    <source>
        <strain evidence="3 4">ATCC 201684</strain>
    </source>
</reference>
<dbReference type="VEuPathDB" id="FungiDB:AeMF1_003607"/>
<protein>
    <submittedName>
        <fullName evidence="3">Uncharacterized protein</fullName>
    </submittedName>
</protein>
<keyword evidence="2" id="KW-0472">Membrane</keyword>
<feature type="transmembrane region" description="Helical" evidence="2">
    <location>
        <begin position="53"/>
        <end position="80"/>
    </location>
</feature>
<feature type="region of interest" description="Disordered" evidence="1">
    <location>
        <begin position="1"/>
        <end position="24"/>
    </location>
</feature>